<evidence type="ECO:0000259" key="2">
    <source>
        <dbReference type="PROSITE" id="PS50093"/>
    </source>
</evidence>
<dbReference type="SUPFAM" id="SSF49299">
    <property type="entry name" value="PKD domain"/>
    <property type="match status" value="1"/>
</dbReference>
<dbReference type="CDD" id="cd15482">
    <property type="entry name" value="Sialidase_non-viral"/>
    <property type="match status" value="1"/>
</dbReference>
<dbReference type="PROSITE" id="PS50853">
    <property type="entry name" value="FN3"/>
    <property type="match status" value="1"/>
</dbReference>
<feature type="domain" description="PKD" evidence="2">
    <location>
        <begin position="678"/>
        <end position="751"/>
    </location>
</feature>
<dbReference type="InterPro" id="IPR015943">
    <property type="entry name" value="WD40/YVTN_repeat-like_dom_sf"/>
</dbReference>
<gene>
    <name evidence="4" type="ORF">KDA27_13745</name>
</gene>
<dbReference type="PANTHER" id="PTHR44103">
    <property type="entry name" value="PROPROTEIN CONVERTASE P"/>
    <property type="match status" value="1"/>
</dbReference>
<dbReference type="InterPro" id="IPR035986">
    <property type="entry name" value="PKD_dom_sf"/>
</dbReference>
<dbReference type="SMART" id="SM00089">
    <property type="entry name" value="PKD"/>
    <property type="match status" value="1"/>
</dbReference>
<dbReference type="Gene3D" id="2.130.10.130">
    <property type="entry name" value="Integrin alpha, N-terminal"/>
    <property type="match status" value="1"/>
</dbReference>
<dbReference type="Gene3D" id="2.60.40.10">
    <property type="entry name" value="Immunoglobulins"/>
    <property type="match status" value="2"/>
</dbReference>
<evidence type="ECO:0000256" key="1">
    <source>
        <dbReference type="ARBA" id="ARBA00022729"/>
    </source>
</evidence>
<dbReference type="Pfam" id="PF18911">
    <property type="entry name" value="PKD_4"/>
    <property type="match status" value="1"/>
</dbReference>
<dbReference type="Pfam" id="PF13517">
    <property type="entry name" value="FG-GAP_3"/>
    <property type="match status" value="2"/>
</dbReference>
<dbReference type="InterPro" id="IPR028203">
    <property type="entry name" value="PSII_CF48-like_dom"/>
</dbReference>
<organism evidence="4 5">
    <name type="scientific">Eiseniibacteriota bacterium</name>
    <dbReference type="NCBI Taxonomy" id="2212470"/>
    <lineage>
        <taxon>Bacteria</taxon>
        <taxon>Candidatus Eiseniibacteriota</taxon>
    </lineage>
</organism>
<dbReference type="EMBL" id="JAGQHS010000070">
    <property type="protein sequence ID" value="MCA9756862.1"/>
    <property type="molecule type" value="Genomic_DNA"/>
</dbReference>
<dbReference type="Proteomes" id="UP000739538">
    <property type="component" value="Unassembled WGS sequence"/>
</dbReference>
<dbReference type="InterPro" id="IPR028994">
    <property type="entry name" value="Integrin_alpha_N"/>
</dbReference>
<evidence type="ECO:0000259" key="3">
    <source>
        <dbReference type="PROSITE" id="PS50853"/>
    </source>
</evidence>
<accession>A0A956SDP4</accession>
<dbReference type="InterPro" id="IPR000601">
    <property type="entry name" value="PKD_dom"/>
</dbReference>
<dbReference type="NCBIfam" id="TIGR04183">
    <property type="entry name" value="Por_Secre_tail"/>
    <property type="match status" value="1"/>
</dbReference>
<reference evidence="4" key="2">
    <citation type="journal article" date="2021" name="Microbiome">
        <title>Successional dynamics and alternative stable states in a saline activated sludge microbial community over 9 years.</title>
        <authorList>
            <person name="Wang Y."/>
            <person name="Ye J."/>
            <person name="Ju F."/>
            <person name="Liu L."/>
            <person name="Boyd J.A."/>
            <person name="Deng Y."/>
            <person name="Parks D.H."/>
            <person name="Jiang X."/>
            <person name="Yin X."/>
            <person name="Woodcroft B.J."/>
            <person name="Tyson G.W."/>
            <person name="Hugenholtz P."/>
            <person name="Polz M.F."/>
            <person name="Zhang T."/>
        </authorList>
    </citation>
    <scope>NUCLEOTIDE SEQUENCE</scope>
    <source>
        <strain evidence="4">HKST-UBA02</strain>
    </source>
</reference>
<proteinExistence type="predicted"/>
<feature type="domain" description="Fibronectin type-III" evidence="3">
    <location>
        <begin position="1177"/>
        <end position="1278"/>
    </location>
</feature>
<name>A0A956SDP4_UNCEI</name>
<evidence type="ECO:0000313" key="4">
    <source>
        <dbReference type="EMBL" id="MCA9756862.1"/>
    </source>
</evidence>
<dbReference type="InterPro" id="IPR003961">
    <property type="entry name" value="FN3_dom"/>
</dbReference>
<dbReference type="Pfam" id="PF14870">
    <property type="entry name" value="PSII_BNR"/>
    <property type="match status" value="1"/>
</dbReference>
<protein>
    <submittedName>
        <fullName evidence="4">VCBS repeat-containing protein</fullName>
    </submittedName>
</protein>
<dbReference type="Gene3D" id="2.130.10.10">
    <property type="entry name" value="YVTN repeat-like/Quinoprotein amine dehydrogenase"/>
    <property type="match status" value="4"/>
</dbReference>
<dbReference type="SUPFAM" id="SSF69318">
    <property type="entry name" value="Integrin alpha N-terminal domain"/>
    <property type="match status" value="1"/>
</dbReference>
<sequence>MRTPTGDRPSRLGSQLLATVAGISPLLLLASAASGQWTTQAPMPTFLDVRGVGAPGADHVFLATDDDSFDDGGALFESTDGGATWVQRDVPFSLASPLYGLFFLDSLHGWAYGNENYRTTDGGATWEALPVLGSTYRMEFHTATFGIASGNSWALVSYDSGTTWEAQPDDIRFCDFADPLLGLGVAPTGIFRTTDGGANFSFVTGGAVVKDAAFLSGTTAVGIVDDTFVRSTDGGATWTTGGAAEGRTRIEALSANVVLAWGRGGTFPNYDDRVFRSTDGGTSWSDLGEIMSEGVWAFANVDGQTVVACDNRGNMFQSTDEGESWAETFASPGPFPGFLSSATPQFANALTGYFGYGPGFAIKTTDGGASWTQISSGSGQSLNDIDRFPDGTLIAVGEEGTVLRSDGASAWLPTPQFTTTHLTAVDVVGANEVVVTTENGLVYRSADGGDSWTAAGSTPTGLGATDLDFTTLQDGWLIGFGFSSGALFHTTDGGDSWTSVPDFAGGYEAVDFEGASGWAANVGGILYRTTDDGTTWTEETLPGSPFQIYDMDFWDVSIGYAVGGGGYAARSDDGGMNWEVLPTPNSSDRFTDIYLLGPNELWLSTTDDRAYYTATGGQNWALLEIGSNGFGSFSAIAASPEGDAWTVGFQGYVEQFQGPPPPPLNRPPEASFDFDTNGLSVDLTDTSTDPDGFIIGWEWDFGDGTGSTEQNPSHTFEVENTYIVRLTVTDDDGDTGSAVRFIVVQPNPGGVFGDFTEVTPLDPLFVTPQNEDFWVSTTAPADFDGDDDLDIAVFGYYVVYNQSVEERLVLIRNDGQLSQSEWEFSYIDLPLDELYAGASDMVWGDVDNDGDEDLIVGSFGKAVLYRNDEGTLVITDTVLPGYYEDNDQADFDLRSMSFADFDNDGDLDLLMPSVWDTELFEYRTVLLRNDGENGTGGIVFSEVDAGFASTFHAQSAWADFDGDQDLDLLLVHVAPLTNEGFIRRYRNDGDGGVFVGEDILGALTIEHGEAQWGDYDDDGDFDILVAGHIKELDGSFTQTLRIYRNDDETYVPIEVIECVPCDGWFDITAATWADYDSDGDVDILMTGTYNSGSQIEGRARVYANDGGVFTDSGNDLPAPRAGGSRGGSFTWLDLDQDFDLDYFIAGEYFVPGGNGLIEAQMHAYRNDGPGQNQRPGAPGNLAAVVGQGGTVALTWDPATDDQTPSAALTYDLGLYRNGVPLSSPRRLPEPGNLSAASEWTLSGLPDGAYTWTLRAVDSSYNGGPTAEGAFHIGSTTDAPEGVLPTSFSVRNAPNPFRGATSFSYALPTESDVDLSIFDAQGRLVTQLARGMRPAGTHVTEWDARGIASGTYFARFRAGSFEQTSRVLLVK</sequence>
<comment type="caution">
    <text evidence="4">The sequence shown here is derived from an EMBL/GenBank/DDBJ whole genome shotgun (WGS) entry which is preliminary data.</text>
</comment>
<dbReference type="Gene3D" id="2.60.40.4070">
    <property type="match status" value="1"/>
</dbReference>
<reference evidence="4" key="1">
    <citation type="submission" date="2020-04" db="EMBL/GenBank/DDBJ databases">
        <authorList>
            <person name="Zhang T."/>
        </authorList>
    </citation>
    <scope>NUCLEOTIDE SEQUENCE</scope>
    <source>
        <strain evidence="4">HKST-UBA02</strain>
    </source>
</reference>
<keyword evidence="1" id="KW-0732">Signal</keyword>
<dbReference type="CDD" id="cd00146">
    <property type="entry name" value="PKD"/>
    <property type="match status" value="1"/>
</dbReference>
<dbReference type="SUPFAM" id="SSF110296">
    <property type="entry name" value="Oligoxyloglucan reducing end-specific cellobiohydrolase"/>
    <property type="match status" value="3"/>
</dbReference>
<dbReference type="InterPro" id="IPR022409">
    <property type="entry name" value="PKD/Chitinase_dom"/>
</dbReference>
<dbReference type="PROSITE" id="PS50093">
    <property type="entry name" value="PKD"/>
    <property type="match status" value="1"/>
</dbReference>
<dbReference type="PANTHER" id="PTHR44103:SF1">
    <property type="entry name" value="PROPROTEIN CONVERTASE P"/>
    <property type="match status" value="1"/>
</dbReference>
<dbReference type="InterPro" id="IPR013783">
    <property type="entry name" value="Ig-like_fold"/>
</dbReference>
<dbReference type="InterPro" id="IPR013517">
    <property type="entry name" value="FG-GAP"/>
</dbReference>
<dbReference type="InterPro" id="IPR026444">
    <property type="entry name" value="Secre_tail"/>
</dbReference>
<evidence type="ECO:0000313" key="5">
    <source>
        <dbReference type="Proteomes" id="UP000739538"/>
    </source>
</evidence>